<keyword evidence="4" id="KW-0496">Mitochondrion</keyword>
<evidence type="ECO:0000256" key="3">
    <source>
        <dbReference type="ARBA" id="ARBA00023274"/>
    </source>
</evidence>
<name>A0A2R4A3B9_9STRA</name>
<sequence>MGQKTNPNIIRLGVTTEWNSKYIEKKPTESSTLIFKNLEIQKYLSQLFIQNELHIENTKISYSEDSLYVFISFYNLRRNLFFSSDQQKIKLGARKAKSFSFKKRITTLHKTILKKELYMTKTYGKTNNFYAKRALLKKKYILEDRTHRLQPLKSLKSHLDDRSYKTLNKQNLNSFSAKVVKGLSLFIGKQKSVFLSLKQINREFDILQQTPKKTKKIIEQSFTSLRKFQQNEFFTKGFNILYNFVRNNQNPKFLAEIISFYLTKLKRPNFFLRFLKLSLKTLIKTQSVKVQRIQIKIKGRFNGAPRSSHKFINIGNNIPVLTLSSKINYGDSTAYTLNGTFGVKVWVYTKIIDHV</sequence>
<reference evidence="4" key="1">
    <citation type="submission" date="2017-09" db="EMBL/GenBank/DDBJ databases">
        <title>Comparative analysis of the mitochondrial genomes of 6 newly sequenced diatoms reveals group II introns in the barcoding region of cox1.</title>
        <authorList>
            <person name="Keepers K.G."/>
            <person name="Pogoda C.S."/>
            <person name="Kane N.C."/>
            <person name="Hamsher S.E."/>
            <person name="Stepanek J.G."/>
            <person name="Kociolek J.P."/>
        </authorList>
    </citation>
    <scope>NUCLEOTIDE SEQUENCE</scope>
</reference>
<protein>
    <submittedName>
        <fullName evidence="4">Ribosomal protein S3</fullName>
    </submittedName>
</protein>
<dbReference type="Gene3D" id="3.30.1140.32">
    <property type="entry name" value="Ribosomal protein S3, C-terminal domain"/>
    <property type="match status" value="1"/>
</dbReference>
<evidence type="ECO:0000256" key="2">
    <source>
        <dbReference type="ARBA" id="ARBA00022980"/>
    </source>
</evidence>
<keyword evidence="3" id="KW-0687">Ribonucleoprotein</keyword>
<dbReference type="GO" id="GO:0005840">
    <property type="term" value="C:ribosome"/>
    <property type="evidence" value="ECO:0007669"/>
    <property type="project" value="UniProtKB-KW"/>
</dbReference>
<dbReference type="GO" id="GO:0003723">
    <property type="term" value="F:RNA binding"/>
    <property type="evidence" value="ECO:0007669"/>
    <property type="project" value="InterPro"/>
</dbReference>
<dbReference type="RefSeq" id="YP_009485466.1">
    <property type="nucleotide sequence ID" value="NC_037727.1"/>
</dbReference>
<keyword evidence="2 4" id="KW-0689">Ribosomal protein</keyword>
<dbReference type="InterPro" id="IPR036419">
    <property type="entry name" value="Ribosomal_S3_C_sf"/>
</dbReference>
<dbReference type="EMBL" id="MF997420">
    <property type="protein sequence ID" value="AVR57530.1"/>
    <property type="molecule type" value="Genomic_DNA"/>
</dbReference>
<gene>
    <name evidence="4" type="primary">rps3</name>
</gene>
<dbReference type="GO" id="GO:1990904">
    <property type="term" value="C:ribonucleoprotein complex"/>
    <property type="evidence" value="ECO:0007669"/>
    <property type="project" value="UniProtKB-KW"/>
</dbReference>
<dbReference type="AlphaFoldDB" id="A0A2R4A3B9"/>
<dbReference type="GeneID" id="36937332"/>
<dbReference type="SUPFAM" id="SSF54821">
    <property type="entry name" value="Ribosomal protein S3 C-terminal domain"/>
    <property type="match status" value="1"/>
</dbReference>
<organism evidence="4">
    <name type="scientific">Halamphora coffeiformis</name>
    <dbReference type="NCBI Taxonomy" id="1487565"/>
    <lineage>
        <taxon>Eukaryota</taxon>
        <taxon>Sar</taxon>
        <taxon>Stramenopiles</taxon>
        <taxon>Ochrophyta</taxon>
        <taxon>Bacillariophyta</taxon>
        <taxon>Bacillariophyceae</taxon>
        <taxon>Bacillariophycidae</taxon>
        <taxon>Naviculales</taxon>
        <taxon>Amphipleuraceae</taxon>
        <taxon>Halamphora</taxon>
    </lineage>
</organism>
<evidence type="ECO:0000313" key="4">
    <source>
        <dbReference type="EMBL" id="AVR57530.1"/>
    </source>
</evidence>
<dbReference type="SUPFAM" id="SSF54814">
    <property type="entry name" value="Prokaryotic type KH domain (KH-domain type II)"/>
    <property type="match status" value="1"/>
</dbReference>
<accession>A0A2R4A3B9</accession>
<proteinExistence type="inferred from homology"/>
<evidence type="ECO:0000256" key="1">
    <source>
        <dbReference type="ARBA" id="ARBA00010761"/>
    </source>
</evidence>
<dbReference type="InterPro" id="IPR009019">
    <property type="entry name" value="KH_sf_prok-type"/>
</dbReference>
<geneLocation type="mitochondrion" evidence="4"/>
<comment type="similarity">
    <text evidence="1">Belongs to the universal ribosomal protein uS3 family.</text>
</comment>